<feature type="transmembrane region" description="Helical" evidence="8">
    <location>
        <begin position="339"/>
        <end position="358"/>
    </location>
</feature>
<evidence type="ECO:0000256" key="8">
    <source>
        <dbReference type="SAM" id="Phobius"/>
    </source>
</evidence>
<dbReference type="Gene3D" id="1.10.4160.10">
    <property type="entry name" value="Hydantoin permease"/>
    <property type="match status" value="1"/>
</dbReference>
<dbReference type="RefSeq" id="WP_212518541.1">
    <property type="nucleotide sequence ID" value="NZ_JAGSOH010000033.1"/>
</dbReference>
<feature type="transmembrane region" description="Helical" evidence="8">
    <location>
        <begin position="116"/>
        <end position="136"/>
    </location>
</feature>
<dbReference type="Pfam" id="PF02133">
    <property type="entry name" value="Transp_cyt_pur"/>
    <property type="match status" value="1"/>
</dbReference>
<evidence type="ECO:0000256" key="1">
    <source>
        <dbReference type="ARBA" id="ARBA00004141"/>
    </source>
</evidence>
<feature type="transmembrane region" description="Helical" evidence="8">
    <location>
        <begin position="250"/>
        <end position="277"/>
    </location>
</feature>
<feature type="transmembrane region" description="Helical" evidence="8">
    <location>
        <begin position="211"/>
        <end position="229"/>
    </location>
</feature>
<reference evidence="9" key="1">
    <citation type="submission" date="2021-04" db="EMBL/GenBank/DDBJ databases">
        <title>Genome based classification of Actinospica acidithermotolerans sp. nov., an actinobacterium isolated from an Indonesian hot spring.</title>
        <authorList>
            <person name="Kusuma A.B."/>
            <person name="Putra K.E."/>
            <person name="Nafisah S."/>
            <person name="Loh J."/>
            <person name="Nouioui I."/>
            <person name="Goodfellow M."/>
        </authorList>
    </citation>
    <scope>NUCLEOTIDE SEQUENCE</scope>
    <source>
        <strain evidence="9">MGRD01-02</strain>
    </source>
</reference>
<comment type="caution">
    <text evidence="9">The sequence shown here is derived from an EMBL/GenBank/DDBJ whole genome shotgun (WGS) entry which is preliminary data.</text>
</comment>
<proteinExistence type="inferred from homology"/>
<dbReference type="Proteomes" id="UP000676325">
    <property type="component" value="Unassembled WGS sequence"/>
</dbReference>
<comment type="similarity">
    <text evidence="2 7">Belongs to the purine-cytosine permease (2.A.39) family.</text>
</comment>
<dbReference type="GO" id="GO:0005886">
    <property type="term" value="C:plasma membrane"/>
    <property type="evidence" value="ECO:0007669"/>
    <property type="project" value="TreeGrafter"/>
</dbReference>
<feature type="transmembrane region" description="Helical" evidence="8">
    <location>
        <begin position="148"/>
        <end position="169"/>
    </location>
</feature>
<feature type="transmembrane region" description="Helical" evidence="8">
    <location>
        <begin position="364"/>
        <end position="384"/>
    </location>
</feature>
<gene>
    <name evidence="9" type="ORF">KDK95_13860</name>
</gene>
<evidence type="ECO:0000256" key="5">
    <source>
        <dbReference type="ARBA" id="ARBA00022989"/>
    </source>
</evidence>
<accession>A0A941IHN2</accession>
<comment type="subcellular location">
    <subcellularLocation>
        <location evidence="1">Membrane</location>
        <topology evidence="1">Multi-pass membrane protein</topology>
    </subcellularLocation>
</comment>
<evidence type="ECO:0000256" key="7">
    <source>
        <dbReference type="PIRNR" id="PIRNR002744"/>
    </source>
</evidence>
<evidence type="ECO:0000256" key="6">
    <source>
        <dbReference type="ARBA" id="ARBA00023136"/>
    </source>
</evidence>
<dbReference type="PANTHER" id="PTHR31806:SF1">
    <property type="entry name" value="PURINE-CYTOSINE PERMEASE FCY2-RELATED"/>
    <property type="match status" value="1"/>
</dbReference>
<name>A0A941IHN2_9ACTN</name>
<keyword evidence="3 7" id="KW-0813">Transport</keyword>
<dbReference type="InterPro" id="IPR026030">
    <property type="entry name" value="Pur-cyt_permease_Fcy2/21/22"/>
</dbReference>
<feature type="transmembrane region" description="Helical" evidence="8">
    <location>
        <begin position="297"/>
        <end position="319"/>
    </location>
</feature>
<feature type="transmembrane region" description="Helical" evidence="8">
    <location>
        <begin position="405"/>
        <end position="423"/>
    </location>
</feature>
<sequence length="479" mass="50586">MTSTEAQATHIPEVREGEYGTKVAAVEPGGAEFIPLAERHGRPLNLFWTWTSPNFEFATVFVGVLPMFFGETFVQAALAIVLGTALGSISMAFLSARGPEHGVPQMILSRVSFGRFGNILPAGINSVVAGIGWFAVNSVSGTLALSTLTGWAEVPCLLLITAAQIAIAFFGHNLVHAFERLAFPLLAVVFVVVSVILLAKSHPAALNGGGGGLGGFLLTLGATFGYAAGWNPYAADYTRYLKKNENKKAVGLWAGLGVFASCVLLELAGTAAATLTVPDGLWDSDPTQAFITHITPWLGDVTLVAIAIGAVCANALNVYSGAMSFMALGIKIPLTARRALVALVFGIAGFFLAWSGLSDAGAKYNNFLLVIAYWIGPWLGVFFADQLLRRGQDVDGLLFSKSHQPIAGVIAMAAAMGISIPLFSNQTDFVGYLASHYSSLGDLTFEVGFVLAAVFYWLMFRFLPRSLGKGDETAATADA</sequence>
<dbReference type="GO" id="GO:0022857">
    <property type="term" value="F:transmembrane transporter activity"/>
    <property type="evidence" value="ECO:0007669"/>
    <property type="project" value="InterPro"/>
</dbReference>
<keyword evidence="10" id="KW-1185">Reference proteome</keyword>
<evidence type="ECO:0000313" key="10">
    <source>
        <dbReference type="Proteomes" id="UP000676325"/>
    </source>
</evidence>
<dbReference type="PANTHER" id="PTHR31806">
    <property type="entry name" value="PURINE-CYTOSINE PERMEASE FCY2-RELATED"/>
    <property type="match status" value="1"/>
</dbReference>
<organism evidence="9 10">
    <name type="scientific">Actinospica acidithermotolerans</name>
    <dbReference type="NCBI Taxonomy" id="2828514"/>
    <lineage>
        <taxon>Bacteria</taxon>
        <taxon>Bacillati</taxon>
        <taxon>Actinomycetota</taxon>
        <taxon>Actinomycetes</taxon>
        <taxon>Catenulisporales</taxon>
        <taxon>Actinospicaceae</taxon>
        <taxon>Actinospica</taxon>
    </lineage>
</organism>
<dbReference type="PIRSF" id="PIRSF002744">
    <property type="entry name" value="Pur-cyt_permease"/>
    <property type="match status" value="1"/>
</dbReference>
<evidence type="ECO:0000256" key="2">
    <source>
        <dbReference type="ARBA" id="ARBA00008974"/>
    </source>
</evidence>
<feature type="transmembrane region" description="Helical" evidence="8">
    <location>
        <begin position="181"/>
        <end position="199"/>
    </location>
</feature>
<feature type="transmembrane region" description="Helical" evidence="8">
    <location>
        <begin position="46"/>
        <end position="69"/>
    </location>
</feature>
<feature type="transmembrane region" description="Helical" evidence="8">
    <location>
        <begin position="75"/>
        <end position="96"/>
    </location>
</feature>
<dbReference type="EMBL" id="JAGSOH010000033">
    <property type="protein sequence ID" value="MBR7827399.1"/>
    <property type="molecule type" value="Genomic_DNA"/>
</dbReference>
<keyword evidence="6 7" id="KW-0472">Membrane</keyword>
<dbReference type="AlphaFoldDB" id="A0A941IHN2"/>
<feature type="transmembrane region" description="Helical" evidence="8">
    <location>
        <begin position="443"/>
        <end position="460"/>
    </location>
</feature>
<protein>
    <submittedName>
        <fullName evidence="9">Cytosine permease</fullName>
    </submittedName>
</protein>
<dbReference type="InterPro" id="IPR001248">
    <property type="entry name" value="Pur-cyt_permease"/>
</dbReference>
<keyword evidence="4 8" id="KW-0812">Transmembrane</keyword>
<evidence type="ECO:0000313" key="9">
    <source>
        <dbReference type="EMBL" id="MBR7827399.1"/>
    </source>
</evidence>
<evidence type="ECO:0000256" key="4">
    <source>
        <dbReference type="ARBA" id="ARBA00022692"/>
    </source>
</evidence>
<evidence type="ECO:0000256" key="3">
    <source>
        <dbReference type="ARBA" id="ARBA00022448"/>
    </source>
</evidence>
<keyword evidence="5 8" id="KW-1133">Transmembrane helix</keyword>